<evidence type="ECO:0000313" key="1">
    <source>
        <dbReference type="EMBL" id="HIZ78226.1"/>
    </source>
</evidence>
<sequence>MEETIIMKDENGESVEFYVLEETRIHGKNYLLVTDAKEDEDGECYILRDMSGAEDPEALYEFVEDDGELDGLFRIFSELLGDADVDLEK</sequence>
<dbReference type="InterPro" id="IPR009711">
    <property type="entry name" value="UPF0473"/>
</dbReference>
<evidence type="ECO:0000313" key="2">
    <source>
        <dbReference type="Proteomes" id="UP000824101"/>
    </source>
</evidence>
<dbReference type="Proteomes" id="UP000824101">
    <property type="component" value="Unassembled WGS sequence"/>
</dbReference>
<reference evidence="1" key="2">
    <citation type="submission" date="2021-04" db="EMBL/GenBank/DDBJ databases">
        <authorList>
            <person name="Gilroy R."/>
        </authorList>
    </citation>
    <scope>NUCLEOTIDE SEQUENCE</scope>
    <source>
        <strain evidence="1">ChiBcec1-1093</strain>
    </source>
</reference>
<protein>
    <submittedName>
        <fullName evidence="1">DUF1292 domain-containing protein</fullName>
    </submittedName>
</protein>
<gene>
    <name evidence="1" type="ORF">IAA17_00335</name>
</gene>
<reference evidence="1" key="1">
    <citation type="journal article" date="2021" name="PeerJ">
        <title>Extensive microbial diversity within the chicken gut microbiome revealed by metagenomics and culture.</title>
        <authorList>
            <person name="Gilroy R."/>
            <person name="Ravi A."/>
            <person name="Getino M."/>
            <person name="Pursley I."/>
            <person name="Horton D.L."/>
            <person name="Alikhan N.F."/>
            <person name="Baker D."/>
            <person name="Gharbi K."/>
            <person name="Hall N."/>
            <person name="Watson M."/>
            <person name="Adriaenssens E.M."/>
            <person name="Foster-Nyarko E."/>
            <person name="Jarju S."/>
            <person name="Secka A."/>
            <person name="Antonio M."/>
            <person name="Oren A."/>
            <person name="Chaudhuri R.R."/>
            <person name="La Ragione R."/>
            <person name="Hildebrand F."/>
            <person name="Pallen M.J."/>
        </authorList>
    </citation>
    <scope>NUCLEOTIDE SEQUENCE</scope>
    <source>
        <strain evidence="1">ChiBcec1-1093</strain>
    </source>
</reference>
<organism evidence="1 2">
    <name type="scientific">Candidatus Lachnoclostridium stercorigallinarum</name>
    <dbReference type="NCBI Taxonomy" id="2838634"/>
    <lineage>
        <taxon>Bacteria</taxon>
        <taxon>Bacillati</taxon>
        <taxon>Bacillota</taxon>
        <taxon>Clostridia</taxon>
        <taxon>Lachnospirales</taxon>
        <taxon>Lachnospiraceae</taxon>
    </lineage>
</organism>
<proteinExistence type="predicted"/>
<dbReference type="AlphaFoldDB" id="A0A9D2GGB0"/>
<name>A0A9D2GGB0_9FIRM</name>
<comment type="caution">
    <text evidence="1">The sequence shown here is derived from an EMBL/GenBank/DDBJ whole genome shotgun (WGS) entry which is preliminary data.</text>
</comment>
<accession>A0A9D2GGB0</accession>
<dbReference type="Pfam" id="PF06949">
    <property type="entry name" value="DUF1292"/>
    <property type="match status" value="1"/>
</dbReference>
<dbReference type="EMBL" id="DXBC01000007">
    <property type="protein sequence ID" value="HIZ78226.1"/>
    <property type="molecule type" value="Genomic_DNA"/>
</dbReference>